<evidence type="ECO:0000313" key="3">
    <source>
        <dbReference type="EMBL" id="VUZ56407.1"/>
    </source>
</evidence>
<name>A0A564ZA79_HYMDI</name>
<evidence type="ECO:0000259" key="2">
    <source>
        <dbReference type="Pfam" id="PF02932"/>
    </source>
</evidence>
<dbReference type="Gene3D" id="1.20.58.390">
    <property type="entry name" value="Neurotransmitter-gated ion-channel transmembrane domain"/>
    <property type="match status" value="1"/>
</dbReference>
<keyword evidence="1" id="KW-1133">Transmembrane helix</keyword>
<dbReference type="GO" id="GO:0004888">
    <property type="term" value="F:transmembrane signaling receptor activity"/>
    <property type="evidence" value="ECO:0007669"/>
    <property type="project" value="InterPro"/>
</dbReference>
<feature type="non-terminal residue" evidence="3">
    <location>
        <position position="68"/>
    </location>
</feature>
<protein>
    <recommendedName>
        <fullName evidence="2">Neurotransmitter-gated ion-channel transmembrane domain-containing protein</fullName>
    </recommendedName>
</protein>
<feature type="non-terminal residue" evidence="3">
    <location>
        <position position="1"/>
    </location>
</feature>
<accession>A0A564ZA79</accession>
<dbReference type="GO" id="GO:0005216">
    <property type="term" value="F:monoatomic ion channel activity"/>
    <property type="evidence" value="ECO:0007669"/>
    <property type="project" value="InterPro"/>
</dbReference>
<dbReference type="Pfam" id="PF02932">
    <property type="entry name" value="Neur_chan_memb"/>
    <property type="match status" value="1"/>
</dbReference>
<dbReference type="Proteomes" id="UP000321570">
    <property type="component" value="Unassembled WGS sequence"/>
</dbReference>
<dbReference type="InterPro" id="IPR006029">
    <property type="entry name" value="Neurotrans-gated_channel_TM"/>
</dbReference>
<dbReference type="EMBL" id="CABIJS010000703">
    <property type="protein sequence ID" value="VUZ56407.1"/>
    <property type="molecule type" value="Genomic_DNA"/>
</dbReference>
<dbReference type="SUPFAM" id="SSF90112">
    <property type="entry name" value="Neurotransmitter-gated ion-channel transmembrane pore"/>
    <property type="match status" value="1"/>
</dbReference>
<dbReference type="InterPro" id="IPR036719">
    <property type="entry name" value="Neuro-gated_channel_TM_sf"/>
</dbReference>
<gene>
    <name evidence="3" type="ORF">WMSIL1_LOCUS14069</name>
</gene>
<sequence length="68" mass="7527">PFIDVTFKLALRRKTLFYTINLIIPCVGIAFLTILVFYLPSQSGGKIALSINVLLGLTVFLLLLTESI</sequence>
<dbReference type="InterPro" id="IPR038050">
    <property type="entry name" value="Neuro_actylchol_rec"/>
</dbReference>
<dbReference type="InterPro" id="IPR006201">
    <property type="entry name" value="Neur_channel"/>
</dbReference>
<organism evidence="3 4">
    <name type="scientific">Hymenolepis diminuta</name>
    <name type="common">Rat tapeworm</name>
    <dbReference type="NCBI Taxonomy" id="6216"/>
    <lineage>
        <taxon>Eukaryota</taxon>
        <taxon>Metazoa</taxon>
        <taxon>Spiralia</taxon>
        <taxon>Lophotrochozoa</taxon>
        <taxon>Platyhelminthes</taxon>
        <taxon>Cestoda</taxon>
        <taxon>Eucestoda</taxon>
        <taxon>Cyclophyllidea</taxon>
        <taxon>Hymenolepididae</taxon>
        <taxon>Hymenolepis</taxon>
    </lineage>
</organism>
<evidence type="ECO:0000313" key="4">
    <source>
        <dbReference type="Proteomes" id="UP000321570"/>
    </source>
</evidence>
<keyword evidence="1" id="KW-0472">Membrane</keyword>
<dbReference type="PANTHER" id="PTHR18945">
    <property type="entry name" value="NEUROTRANSMITTER GATED ION CHANNEL"/>
    <property type="match status" value="1"/>
</dbReference>
<dbReference type="AlphaFoldDB" id="A0A564ZA79"/>
<keyword evidence="1" id="KW-0812">Transmembrane</keyword>
<feature type="transmembrane region" description="Helical" evidence="1">
    <location>
        <begin position="16"/>
        <end position="39"/>
    </location>
</feature>
<keyword evidence="4" id="KW-1185">Reference proteome</keyword>
<feature type="domain" description="Neurotransmitter-gated ion-channel transmembrane" evidence="2">
    <location>
        <begin position="22"/>
        <end position="68"/>
    </location>
</feature>
<proteinExistence type="predicted"/>
<dbReference type="GO" id="GO:0016020">
    <property type="term" value="C:membrane"/>
    <property type="evidence" value="ECO:0007669"/>
    <property type="project" value="InterPro"/>
</dbReference>
<evidence type="ECO:0000256" key="1">
    <source>
        <dbReference type="SAM" id="Phobius"/>
    </source>
</evidence>
<reference evidence="3 4" key="1">
    <citation type="submission" date="2019-07" db="EMBL/GenBank/DDBJ databases">
        <authorList>
            <person name="Jastrzebski P J."/>
            <person name="Paukszto L."/>
            <person name="Jastrzebski P J."/>
        </authorList>
    </citation>
    <scope>NUCLEOTIDE SEQUENCE [LARGE SCALE GENOMIC DNA]</scope>
    <source>
        <strain evidence="3 4">WMS-il1</strain>
    </source>
</reference>
<feature type="transmembrane region" description="Helical" evidence="1">
    <location>
        <begin position="45"/>
        <end position="64"/>
    </location>
</feature>